<evidence type="ECO:0000256" key="1">
    <source>
        <dbReference type="SAM" id="MobiDB-lite"/>
    </source>
</evidence>
<feature type="region of interest" description="Disordered" evidence="1">
    <location>
        <begin position="100"/>
        <end position="119"/>
    </location>
</feature>
<feature type="region of interest" description="Disordered" evidence="1">
    <location>
        <begin position="1"/>
        <end position="27"/>
    </location>
</feature>
<name>A0A6J7GG90_9ZZZZ</name>
<dbReference type="AlphaFoldDB" id="A0A6J7GG90"/>
<accession>A0A6J7GG90</accession>
<gene>
    <name evidence="2" type="ORF">UFOPK3472_02527</name>
</gene>
<dbReference type="EMBL" id="CAFBLX010000192">
    <property type="protein sequence ID" value="CAB4902389.1"/>
    <property type="molecule type" value="Genomic_DNA"/>
</dbReference>
<sequence length="338" mass="36294">MGVLGDEAAQVHDSTHSRSRGGRGELLGGRPVLGTVVGFADRMDEVVGDIDVARLGEGRGTGLFVRDVERHRGHGIVEVESAQVLRSPRPDDDVRVVCQQGRHQPRSDVPAGTGHEDSHASRLTAVGALRRYGIVAPMALVLAGVVLPDPLGTETVLRRGAAVARAGVSWMFTTADFALTLPGRIEALLSRIETLMTRIDHVIDSADAVVAHVQRTTGAADTVVASASAASHTALELIEMFDPIAKKSEPMARRFVDNLSDAEVDAAIAMVDQLPGLLDHMEALLPILATLDTVSPEIHELLGVTKDVRRAVIGIPGFKFFRNRGEDKLNDEMEDEQR</sequence>
<protein>
    <submittedName>
        <fullName evidence="2">Unannotated protein</fullName>
    </submittedName>
</protein>
<proteinExistence type="predicted"/>
<evidence type="ECO:0000313" key="2">
    <source>
        <dbReference type="EMBL" id="CAB4902389.1"/>
    </source>
</evidence>
<organism evidence="2">
    <name type="scientific">freshwater metagenome</name>
    <dbReference type="NCBI Taxonomy" id="449393"/>
    <lineage>
        <taxon>unclassified sequences</taxon>
        <taxon>metagenomes</taxon>
        <taxon>ecological metagenomes</taxon>
    </lineage>
</organism>
<reference evidence="2" key="1">
    <citation type="submission" date="2020-05" db="EMBL/GenBank/DDBJ databases">
        <authorList>
            <person name="Chiriac C."/>
            <person name="Salcher M."/>
            <person name="Ghai R."/>
            <person name="Kavagutti S V."/>
        </authorList>
    </citation>
    <scope>NUCLEOTIDE SEQUENCE</scope>
</reference>